<dbReference type="Pfam" id="PF02779">
    <property type="entry name" value="Transket_pyr"/>
    <property type="match status" value="1"/>
</dbReference>
<dbReference type="GO" id="GO:0006091">
    <property type="term" value="P:generation of precursor metabolites and energy"/>
    <property type="evidence" value="ECO:0007669"/>
    <property type="project" value="UniProtKB-ARBA"/>
</dbReference>
<proteinExistence type="inferred from homology"/>
<dbReference type="GO" id="GO:0016624">
    <property type="term" value="F:oxidoreductase activity, acting on the aldehyde or oxo group of donors, disulfide as acceptor"/>
    <property type="evidence" value="ECO:0007669"/>
    <property type="project" value="InterPro"/>
</dbReference>
<dbReference type="InterPro" id="IPR029061">
    <property type="entry name" value="THDP-binding"/>
</dbReference>
<dbReference type="STRING" id="71717.A0A4Y7SQW6"/>
<sequence length="942" mass="104943">MRPAALSRAGRLAVSHGRIGRRDYHDESFGYRKPREYDFPDYTSQQLENRADNAALQRFVDSMRMHGHRAARIDPLDLIHREEVAALNPHRYGLGLTHEGLGEKYNVDGIVWTKRAGEGAGEDLWTLEDIVKRLRGVYVGNIGYEFMHSSSKTERLWFSHLLESQTLPSPEDHPLSVIDEKRKRRIHELLARSEYGLEGGESMLPALDSLFGSAAFRGVRHAILAMPHRGRLNLLTDLLQFPPSSLFHKIKGGSELPGGLGADGDVLSHLVSSPTLSYGPGADIKVSLQANPSHLEAVNPVALGKTRAKQFSLLKTSPADCKLGDRVMCVQLHGDGAFSGQGVVMETLGMSNLPHYTSGGSVHLVVDNNIGYTTPASGARSSMYCSDIGKMINAPVLHVNGDHPEDVARAMEIAFRYRDYFRKDIIVDLFVYRRWGHNELDLPGLTSPLMYEKIAARKSVPQLYEEKLLTEGVLTPADISAVRGEYKSRLDSELQKVASSDGQFTPVYPSLLEEQWKGMAWPQTEDAEHDPVTGVDQDILQQVGRASVKIPDDFEIHPKLKRHVKNRLTSIENGKGIDFATAEAMAFGTLMLQNYDVRISGQDVGRGTFSHRHAMLVNQKSEGVIVPLNDELQASGKLELANSSLSEFGVLGFEYGVSWERPTLLPIWEAQFGDFFNGAQIIIDTYIASSETKWLRQSGLVMMLPHGLDGAGPEHSSSRIERFLQLTNDRYEPNVENNINMHVTFPTTPAQYFHLLRRQMVRNYRKPLIIAGPKGLLRLAAASSRLEDISAGTKFQPVLSDNAVDADKVDRVVLLSGKLYYDLVKEREAQKGTPASGFVDPDTVALVRVEELAPFPFEKLEEVLGSKYPNAAEYVWVQEEPRNQGAWTHVEGRTREVLRAVKGRETALVYRGRRESAIPATGTGRIYQAQQREVLEGAFRKL</sequence>
<dbReference type="InterPro" id="IPR042179">
    <property type="entry name" value="KGD_C_sf"/>
</dbReference>
<dbReference type="NCBIfam" id="TIGR00239">
    <property type="entry name" value="2oxo_dh_E1"/>
    <property type="match status" value="1"/>
</dbReference>
<dbReference type="Gene3D" id="1.10.287.1150">
    <property type="entry name" value="TPP helical domain"/>
    <property type="match status" value="1"/>
</dbReference>
<feature type="domain" description="Transketolase-like pyrimidine-binding" evidence="5">
    <location>
        <begin position="577"/>
        <end position="779"/>
    </location>
</feature>
<dbReference type="AlphaFoldDB" id="A0A4Y7SQW6"/>
<dbReference type="Gene3D" id="3.40.50.12470">
    <property type="match status" value="1"/>
</dbReference>
<dbReference type="OrthoDB" id="413077at2759"/>
<dbReference type="Pfam" id="PF00676">
    <property type="entry name" value="E1_dh"/>
    <property type="match status" value="1"/>
</dbReference>
<accession>A0A4Y7SQW6</accession>
<dbReference type="SMART" id="SM00861">
    <property type="entry name" value="Transket_pyr"/>
    <property type="match status" value="1"/>
</dbReference>
<evidence type="ECO:0000259" key="5">
    <source>
        <dbReference type="SMART" id="SM00861"/>
    </source>
</evidence>
<dbReference type="Gene3D" id="3.40.50.970">
    <property type="match status" value="1"/>
</dbReference>
<dbReference type="GO" id="GO:0030976">
    <property type="term" value="F:thiamine pyrophosphate binding"/>
    <property type="evidence" value="ECO:0007669"/>
    <property type="project" value="InterPro"/>
</dbReference>
<protein>
    <submittedName>
        <fullName evidence="6">Dehydrogenase E1 and transketolase domain-containing protein 1</fullName>
    </submittedName>
</protein>
<dbReference type="Gene3D" id="3.40.50.11610">
    <property type="entry name" value="Multifunctional 2-oxoglutarate metabolism enzyme, C-terminal domain"/>
    <property type="match status" value="1"/>
</dbReference>
<comment type="cofactor">
    <cofactor evidence="1">
        <name>thiamine diphosphate</name>
        <dbReference type="ChEBI" id="CHEBI:58937"/>
    </cofactor>
</comment>
<keyword evidence="3" id="KW-0560">Oxidoreductase</keyword>
<dbReference type="PANTHER" id="PTHR23152">
    <property type="entry name" value="2-OXOGLUTARATE DEHYDROGENASE"/>
    <property type="match status" value="1"/>
</dbReference>
<dbReference type="EMBL" id="QPFP01000068">
    <property type="protein sequence ID" value="TEB24257.1"/>
    <property type="molecule type" value="Genomic_DNA"/>
</dbReference>
<dbReference type="NCBIfam" id="NF006914">
    <property type="entry name" value="PRK09404.1"/>
    <property type="match status" value="1"/>
</dbReference>
<evidence type="ECO:0000256" key="2">
    <source>
        <dbReference type="ARBA" id="ARBA00006936"/>
    </source>
</evidence>
<evidence type="ECO:0000256" key="4">
    <source>
        <dbReference type="ARBA" id="ARBA00023052"/>
    </source>
</evidence>
<dbReference type="CDD" id="cd02016">
    <property type="entry name" value="TPP_E1_OGDC_like"/>
    <property type="match status" value="1"/>
</dbReference>
<keyword evidence="7" id="KW-1185">Reference proteome</keyword>
<dbReference type="InterPro" id="IPR031717">
    <property type="entry name" value="ODO-1/KGD_C"/>
</dbReference>
<dbReference type="InterPro" id="IPR005475">
    <property type="entry name" value="Transketolase-like_Pyr-bd"/>
</dbReference>
<dbReference type="Pfam" id="PF16870">
    <property type="entry name" value="OxoGdeHyase_C"/>
    <property type="match status" value="1"/>
</dbReference>
<organism evidence="6 7">
    <name type="scientific">Coprinellus micaceus</name>
    <name type="common">Glistening ink-cap mushroom</name>
    <name type="synonym">Coprinus micaceus</name>
    <dbReference type="NCBI Taxonomy" id="71717"/>
    <lineage>
        <taxon>Eukaryota</taxon>
        <taxon>Fungi</taxon>
        <taxon>Dikarya</taxon>
        <taxon>Basidiomycota</taxon>
        <taxon>Agaricomycotina</taxon>
        <taxon>Agaricomycetes</taxon>
        <taxon>Agaricomycetidae</taxon>
        <taxon>Agaricales</taxon>
        <taxon>Agaricineae</taxon>
        <taxon>Psathyrellaceae</taxon>
        <taxon>Coprinellus</taxon>
    </lineage>
</organism>
<evidence type="ECO:0000313" key="7">
    <source>
        <dbReference type="Proteomes" id="UP000298030"/>
    </source>
</evidence>
<evidence type="ECO:0000313" key="6">
    <source>
        <dbReference type="EMBL" id="TEB24257.1"/>
    </source>
</evidence>
<name>A0A4Y7SQW6_COPMI</name>
<evidence type="ECO:0000256" key="1">
    <source>
        <dbReference type="ARBA" id="ARBA00001964"/>
    </source>
</evidence>
<dbReference type="PIRSF" id="PIRSF000157">
    <property type="entry name" value="Oxoglu_dh_E1"/>
    <property type="match status" value="1"/>
</dbReference>
<reference evidence="6 7" key="1">
    <citation type="journal article" date="2019" name="Nat. Ecol. Evol.">
        <title>Megaphylogeny resolves global patterns of mushroom evolution.</title>
        <authorList>
            <person name="Varga T."/>
            <person name="Krizsan K."/>
            <person name="Foldi C."/>
            <person name="Dima B."/>
            <person name="Sanchez-Garcia M."/>
            <person name="Sanchez-Ramirez S."/>
            <person name="Szollosi G.J."/>
            <person name="Szarkandi J.G."/>
            <person name="Papp V."/>
            <person name="Albert L."/>
            <person name="Andreopoulos W."/>
            <person name="Angelini C."/>
            <person name="Antonin V."/>
            <person name="Barry K.W."/>
            <person name="Bougher N.L."/>
            <person name="Buchanan P."/>
            <person name="Buyck B."/>
            <person name="Bense V."/>
            <person name="Catcheside P."/>
            <person name="Chovatia M."/>
            <person name="Cooper J."/>
            <person name="Damon W."/>
            <person name="Desjardin D."/>
            <person name="Finy P."/>
            <person name="Geml J."/>
            <person name="Haridas S."/>
            <person name="Hughes K."/>
            <person name="Justo A."/>
            <person name="Karasinski D."/>
            <person name="Kautmanova I."/>
            <person name="Kiss B."/>
            <person name="Kocsube S."/>
            <person name="Kotiranta H."/>
            <person name="LaButti K.M."/>
            <person name="Lechner B.E."/>
            <person name="Liimatainen K."/>
            <person name="Lipzen A."/>
            <person name="Lukacs Z."/>
            <person name="Mihaltcheva S."/>
            <person name="Morgado L.N."/>
            <person name="Niskanen T."/>
            <person name="Noordeloos M.E."/>
            <person name="Ohm R.A."/>
            <person name="Ortiz-Santana B."/>
            <person name="Ovrebo C."/>
            <person name="Racz N."/>
            <person name="Riley R."/>
            <person name="Savchenko A."/>
            <person name="Shiryaev A."/>
            <person name="Soop K."/>
            <person name="Spirin V."/>
            <person name="Szebenyi C."/>
            <person name="Tomsovsky M."/>
            <person name="Tulloss R.E."/>
            <person name="Uehling J."/>
            <person name="Grigoriev I.V."/>
            <person name="Vagvolgyi C."/>
            <person name="Papp T."/>
            <person name="Martin F.M."/>
            <person name="Miettinen O."/>
            <person name="Hibbett D.S."/>
            <person name="Nagy L.G."/>
        </authorList>
    </citation>
    <scope>NUCLEOTIDE SEQUENCE [LARGE SCALE GENOMIC DNA]</scope>
    <source>
        <strain evidence="6 7">FP101781</strain>
    </source>
</reference>
<dbReference type="Proteomes" id="UP000298030">
    <property type="component" value="Unassembled WGS sequence"/>
</dbReference>
<keyword evidence="4" id="KW-0786">Thiamine pyrophosphate</keyword>
<dbReference type="InterPro" id="IPR011603">
    <property type="entry name" value="2oxoglutarate_DH_E1"/>
</dbReference>
<comment type="similarity">
    <text evidence="2">Belongs to the alpha-ketoglutarate dehydrogenase family.</text>
</comment>
<dbReference type="PANTHER" id="PTHR23152:SF4">
    <property type="entry name" value="2-OXOADIPATE DEHYDROGENASE COMPLEX COMPONENT E1"/>
    <property type="match status" value="1"/>
</dbReference>
<dbReference type="InterPro" id="IPR001017">
    <property type="entry name" value="DH_E1"/>
</dbReference>
<gene>
    <name evidence="6" type="ORF">FA13DRAFT_1797314</name>
</gene>
<dbReference type="SUPFAM" id="SSF52518">
    <property type="entry name" value="Thiamin diphosphate-binding fold (THDP-binding)"/>
    <property type="match status" value="2"/>
</dbReference>
<evidence type="ECO:0000256" key="3">
    <source>
        <dbReference type="ARBA" id="ARBA00023002"/>
    </source>
</evidence>
<comment type="caution">
    <text evidence="6">The sequence shown here is derived from an EMBL/GenBank/DDBJ whole genome shotgun (WGS) entry which is preliminary data.</text>
</comment>